<evidence type="ECO:0000256" key="1">
    <source>
        <dbReference type="SAM" id="MobiDB-lite"/>
    </source>
</evidence>
<evidence type="ECO:0000313" key="3">
    <source>
        <dbReference type="Proteomes" id="UP000593564"/>
    </source>
</evidence>
<reference evidence="3" key="1">
    <citation type="journal article" date="2020" name="Nat. Commun.">
        <title>Genome assembly of wild tea tree DASZ reveals pedigree and selection history of tea varieties.</title>
        <authorList>
            <person name="Zhang W."/>
            <person name="Zhang Y."/>
            <person name="Qiu H."/>
            <person name="Guo Y."/>
            <person name="Wan H."/>
            <person name="Zhang X."/>
            <person name="Scossa F."/>
            <person name="Alseekh S."/>
            <person name="Zhang Q."/>
            <person name="Wang P."/>
            <person name="Xu L."/>
            <person name="Schmidt M.H."/>
            <person name="Jia X."/>
            <person name="Li D."/>
            <person name="Zhu A."/>
            <person name="Guo F."/>
            <person name="Chen W."/>
            <person name="Ni D."/>
            <person name="Usadel B."/>
            <person name="Fernie A.R."/>
            <person name="Wen W."/>
        </authorList>
    </citation>
    <scope>NUCLEOTIDE SEQUENCE [LARGE SCALE GENOMIC DNA]</scope>
    <source>
        <strain evidence="3">cv. G240</strain>
    </source>
</reference>
<protein>
    <submittedName>
        <fullName evidence="2">Uncharacterized protein</fullName>
    </submittedName>
</protein>
<dbReference type="AlphaFoldDB" id="A0A7J7HF97"/>
<accession>A0A7J7HF97</accession>
<keyword evidence="3" id="KW-1185">Reference proteome</keyword>
<reference evidence="2 3" key="2">
    <citation type="submission" date="2020-07" db="EMBL/GenBank/DDBJ databases">
        <title>Genome assembly of wild tea tree DASZ reveals pedigree and selection history of tea varieties.</title>
        <authorList>
            <person name="Zhang W."/>
        </authorList>
    </citation>
    <scope>NUCLEOTIDE SEQUENCE [LARGE SCALE GENOMIC DNA]</scope>
    <source>
        <strain evidence="3">cv. G240</strain>
        <tissue evidence="2">Leaf</tissue>
    </source>
</reference>
<sequence length="88" mass="10134">MPAGTENQISRQGLAKEESRKYTNTNLALATSNEKSKWETNVKRKTRTQDLHQHEITISPKTYAFISPTIYIKLFNVPTNNNPYTCNF</sequence>
<gene>
    <name evidence="2" type="ORF">HYC85_012489</name>
</gene>
<evidence type="ECO:0000313" key="2">
    <source>
        <dbReference type="EMBL" id="KAF5950496.1"/>
    </source>
</evidence>
<name>A0A7J7HF97_CAMSI</name>
<feature type="compositionally biased region" description="Polar residues" evidence="1">
    <location>
        <begin position="1"/>
        <end position="11"/>
    </location>
</feature>
<proteinExistence type="predicted"/>
<organism evidence="2 3">
    <name type="scientific">Camellia sinensis</name>
    <name type="common">Tea plant</name>
    <name type="synonym">Thea sinensis</name>
    <dbReference type="NCBI Taxonomy" id="4442"/>
    <lineage>
        <taxon>Eukaryota</taxon>
        <taxon>Viridiplantae</taxon>
        <taxon>Streptophyta</taxon>
        <taxon>Embryophyta</taxon>
        <taxon>Tracheophyta</taxon>
        <taxon>Spermatophyta</taxon>
        <taxon>Magnoliopsida</taxon>
        <taxon>eudicotyledons</taxon>
        <taxon>Gunneridae</taxon>
        <taxon>Pentapetalae</taxon>
        <taxon>asterids</taxon>
        <taxon>Ericales</taxon>
        <taxon>Theaceae</taxon>
        <taxon>Camellia</taxon>
    </lineage>
</organism>
<dbReference type="Proteomes" id="UP000593564">
    <property type="component" value="Unassembled WGS sequence"/>
</dbReference>
<comment type="caution">
    <text evidence="2">The sequence shown here is derived from an EMBL/GenBank/DDBJ whole genome shotgun (WGS) entry which is preliminary data.</text>
</comment>
<feature type="region of interest" description="Disordered" evidence="1">
    <location>
        <begin position="1"/>
        <end position="22"/>
    </location>
</feature>
<dbReference type="EMBL" id="JACBKZ010000005">
    <property type="protein sequence ID" value="KAF5950496.1"/>
    <property type="molecule type" value="Genomic_DNA"/>
</dbReference>